<protein>
    <submittedName>
        <fullName evidence="1">Uncharacterized protein</fullName>
    </submittedName>
</protein>
<comment type="caution">
    <text evidence="1">The sequence shown here is derived from an EMBL/GenBank/DDBJ whole genome shotgun (WGS) entry which is preliminary data.</text>
</comment>
<keyword evidence="2" id="KW-1185">Reference proteome</keyword>
<reference evidence="1" key="1">
    <citation type="submission" date="2022-02" db="EMBL/GenBank/DDBJ databases">
        <title>Plant Genome Project.</title>
        <authorList>
            <person name="Zhang R.-G."/>
        </authorList>
    </citation>
    <scope>NUCLEOTIDE SEQUENCE</scope>
    <source>
        <strain evidence="1">AT1</strain>
    </source>
</reference>
<sequence length="81" mass="8733">MVNSANVTGGKPLLVHMSLPPQSPVVHFPLFDASKLQPVWAQNRPDQPGGAMSWFDAPGASEKPTPPRTEPFLTNMLGQIV</sequence>
<proteinExistence type="predicted"/>
<gene>
    <name evidence="1" type="ORF">RHMOL_Rhmol07G0300000</name>
</gene>
<accession>A0ACC0N6R8</accession>
<organism evidence="1 2">
    <name type="scientific">Rhododendron molle</name>
    <name type="common">Chinese azalea</name>
    <name type="synonym">Azalea mollis</name>
    <dbReference type="NCBI Taxonomy" id="49168"/>
    <lineage>
        <taxon>Eukaryota</taxon>
        <taxon>Viridiplantae</taxon>
        <taxon>Streptophyta</taxon>
        <taxon>Embryophyta</taxon>
        <taxon>Tracheophyta</taxon>
        <taxon>Spermatophyta</taxon>
        <taxon>Magnoliopsida</taxon>
        <taxon>eudicotyledons</taxon>
        <taxon>Gunneridae</taxon>
        <taxon>Pentapetalae</taxon>
        <taxon>asterids</taxon>
        <taxon>Ericales</taxon>
        <taxon>Ericaceae</taxon>
        <taxon>Ericoideae</taxon>
        <taxon>Rhodoreae</taxon>
        <taxon>Rhododendron</taxon>
    </lineage>
</organism>
<dbReference type="Proteomes" id="UP001062846">
    <property type="component" value="Chromosome 7"/>
</dbReference>
<evidence type="ECO:0000313" key="2">
    <source>
        <dbReference type="Proteomes" id="UP001062846"/>
    </source>
</evidence>
<name>A0ACC0N6R8_RHOML</name>
<dbReference type="EMBL" id="CM046394">
    <property type="protein sequence ID" value="KAI8548774.1"/>
    <property type="molecule type" value="Genomic_DNA"/>
</dbReference>
<evidence type="ECO:0000313" key="1">
    <source>
        <dbReference type="EMBL" id="KAI8548774.1"/>
    </source>
</evidence>